<dbReference type="InterPro" id="IPR010593">
    <property type="entry name" value="DUF1159"/>
</dbReference>
<proteinExistence type="predicted"/>
<dbReference type="OrthoDB" id="7160947at2"/>
<keyword evidence="2" id="KW-1185">Reference proteome</keyword>
<evidence type="ECO:0000313" key="1">
    <source>
        <dbReference type="EMBL" id="RZI47080.1"/>
    </source>
</evidence>
<comment type="caution">
    <text evidence="1">The sequence shown here is derived from an EMBL/GenBank/DDBJ whole genome shotgun (WGS) entry which is preliminary data.</text>
</comment>
<accession>A0A4Q7DL01</accession>
<protein>
    <submittedName>
        <fullName evidence="1">DUF721 domain-containing protein</fullName>
    </submittedName>
</protein>
<evidence type="ECO:0000313" key="2">
    <source>
        <dbReference type="Proteomes" id="UP000293550"/>
    </source>
</evidence>
<dbReference type="PIRSF" id="PIRSF032064">
    <property type="entry name" value="UCP032064"/>
    <property type="match status" value="1"/>
</dbReference>
<name>A0A4Q7DL01_9PROT</name>
<dbReference type="Pfam" id="PF05258">
    <property type="entry name" value="DciA"/>
    <property type="match status" value="1"/>
</dbReference>
<dbReference type="Proteomes" id="UP000293550">
    <property type="component" value="Unassembled WGS sequence"/>
</dbReference>
<dbReference type="EMBL" id="SCFB01000001">
    <property type="protein sequence ID" value="RZI47080.1"/>
    <property type="molecule type" value="Genomic_DNA"/>
</dbReference>
<sequence length="173" mass="18911">MNLTMPTIKGSAIAKQYPRFSRAGRSLGVVMGKVMTPVCRQQGLITADLVLEWPRVVGAELANVSQVLKISFSAGRRQQGCLHLQTSSTMAAVLTYSQATIIERVNQYYGYQAIDRVRVFHKPLSGVVPIKKTATLVKAPLPEAWQGLLQDVSDDSLKQALENLATSLQARVS</sequence>
<reference evidence="1 2" key="1">
    <citation type="submission" date="2018-10" db="EMBL/GenBank/DDBJ databases">
        <title>An updated phylogeny of the Alphaproteobacteria reveals that the parasitic Rickettsiales and Holosporales have independent origins.</title>
        <authorList>
            <person name="Munoz-Gomez S.A."/>
            <person name="Hess S."/>
            <person name="Burger G."/>
            <person name="Lang B.F."/>
            <person name="Susko E."/>
            <person name="Slamovits C.H."/>
            <person name="Roger A.J."/>
        </authorList>
    </citation>
    <scope>NUCLEOTIDE SEQUENCE [LARGE SCALE GENOMIC DNA]</scope>
    <source>
        <strain evidence="1">HOLO01</strain>
    </source>
</reference>
<gene>
    <name evidence="1" type="ORF">EQU50_00395</name>
</gene>
<dbReference type="AlphaFoldDB" id="A0A4Q7DL01"/>
<dbReference type="InterPro" id="IPR007922">
    <property type="entry name" value="DciA-like"/>
</dbReference>
<organism evidence="1 2">
    <name type="scientific">Candidatus Finniella inopinata</name>
    <dbReference type="NCBI Taxonomy" id="1696036"/>
    <lineage>
        <taxon>Bacteria</taxon>
        <taxon>Pseudomonadati</taxon>
        <taxon>Pseudomonadota</taxon>
        <taxon>Alphaproteobacteria</taxon>
        <taxon>Holosporales</taxon>
        <taxon>Candidatus Paracaedibacteraceae</taxon>
        <taxon>Candidatus Finniella</taxon>
    </lineage>
</organism>